<organism evidence="2 3">
    <name type="scientific">Paenibacillus suaedae</name>
    <dbReference type="NCBI Taxonomy" id="3077233"/>
    <lineage>
        <taxon>Bacteria</taxon>
        <taxon>Bacillati</taxon>
        <taxon>Bacillota</taxon>
        <taxon>Bacilli</taxon>
        <taxon>Bacillales</taxon>
        <taxon>Paenibacillaceae</taxon>
        <taxon>Paenibacillus</taxon>
    </lineage>
</organism>
<evidence type="ECO:0000313" key="3">
    <source>
        <dbReference type="Proteomes" id="UP001250538"/>
    </source>
</evidence>
<name>A0AAJ2N586_9BACL</name>
<keyword evidence="1" id="KW-0732">Signal</keyword>
<keyword evidence="3" id="KW-1185">Reference proteome</keyword>
<feature type="signal peptide" evidence="1">
    <location>
        <begin position="1"/>
        <end position="29"/>
    </location>
</feature>
<reference evidence="3" key="1">
    <citation type="submission" date="2023-09" db="EMBL/GenBank/DDBJ databases">
        <title>Paenibacillus sp. chi10 Genome sequencing and assembly.</title>
        <authorList>
            <person name="Kim I."/>
        </authorList>
    </citation>
    <scope>NUCLEOTIDE SEQUENCE [LARGE SCALE GENOMIC DNA]</scope>
    <source>
        <strain evidence="3">chi10</strain>
    </source>
</reference>
<gene>
    <name evidence="2" type="ORF">RQP50_19720</name>
</gene>
<feature type="chain" id="PRO_5042523234" evidence="1">
    <location>
        <begin position="30"/>
        <end position="248"/>
    </location>
</feature>
<protein>
    <submittedName>
        <fullName evidence="2">Uncharacterized protein</fullName>
    </submittedName>
</protein>
<evidence type="ECO:0000313" key="2">
    <source>
        <dbReference type="EMBL" id="MDT8978462.1"/>
    </source>
</evidence>
<comment type="caution">
    <text evidence="2">The sequence shown here is derived from an EMBL/GenBank/DDBJ whole genome shotgun (WGS) entry which is preliminary data.</text>
</comment>
<dbReference type="AlphaFoldDB" id="A0AAJ2N586"/>
<proteinExistence type="predicted"/>
<dbReference type="EMBL" id="JAVYAA010000005">
    <property type="protein sequence ID" value="MDT8978462.1"/>
    <property type="molecule type" value="Genomic_DNA"/>
</dbReference>
<dbReference type="Proteomes" id="UP001250538">
    <property type="component" value="Unassembled WGS sequence"/>
</dbReference>
<evidence type="ECO:0000256" key="1">
    <source>
        <dbReference type="SAM" id="SignalP"/>
    </source>
</evidence>
<dbReference type="RefSeq" id="WP_315746466.1">
    <property type="nucleotide sequence ID" value="NZ_JAVYAA010000005.1"/>
</dbReference>
<accession>A0AAJ2N586</accession>
<sequence length="248" mass="28277">MKSITKTTLVMLLTVFVVSSIFFSTDSFATAGNELPSKEEFLQMVINNGNYVKYQQDFIKSEPKLVNYLRDENNNPYGYIAQFEFEYGYKEKEIIQLASLLTFTYDIKKKQVETLIIDYSKSYSDGEIYVRDYAGNVQTSYQVDANKNLKNYLASLTEKTEALKKSNDNNATLVDNYCWTCTKYEEYGGTYEGMCQTVVGTACLWGDKVPYGRLICAGAYIIGCYVPPYKICAEGRWNTRCPVEGFKG</sequence>